<comment type="pathway">
    <text evidence="2 18">Amino-acid degradation; L-proline degradation into L-glutamate; L-glutamate from L-proline: step 1/2.</text>
</comment>
<dbReference type="GO" id="GO:0004657">
    <property type="term" value="F:proline dehydrogenase activity"/>
    <property type="evidence" value="ECO:0007669"/>
    <property type="project" value="UniProtKB-UniRule"/>
</dbReference>
<evidence type="ECO:0000256" key="13">
    <source>
        <dbReference type="ARBA" id="ARBA00023268"/>
    </source>
</evidence>
<evidence type="ECO:0000256" key="3">
    <source>
        <dbReference type="ARBA" id="ARBA00004786"/>
    </source>
</evidence>
<dbReference type="PANTHER" id="PTHR42862:SF1">
    <property type="entry name" value="DELTA-1-PYRROLINE-5-CARBOXYLATE DEHYDROGENASE 2, ISOFORM A-RELATED"/>
    <property type="match status" value="1"/>
</dbReference>
<keyword evidence="7 18" id="KW-0560">Oxidoreductase</keyword>
<dbReference type="PANTHER" id="PTHR42862">
    <property type="entry name" value="DELTA-1-PYRROLINE-5-CARBOXYLATE DEHYDROGENASE 1, ISOFORM A-RELATED"/>
    <property type="match status" value="1"/>
</dbReference>
<evidence type="ECO:0000256" key="2">
    <source>
        <dbReference type="ARBA" id="ARBA00004739"/>
    </source>
</evidence>
<comment type="caution">
    <text evidence="24">The sequence shown here is derived from an EMBL/GenBank/DDBJ whole genome shotgun (WGS) entry which is preliminary data.</text>
</comment>
<evidence type="ECO:0000256" key="18">
    <source>
        <dbReference type="PIRNR" id="PIRNR000197"/>
    </source>
</evidence>
<dbReference type="EC" id="1.5.5.2" evidence="18"/>
<dbReference type="PIRSF" id="PIRSF000197">
    <property type="entry name" value="Bifunct_PutA"/>
    <property type="match status" value="1"/>
</dbReference>
<keyword evidence="4 18" id="KW-0678">Repressor</keyword>
<dbReference type="STRING" id="983920.Y88_1528"/>
<dbReference type="EMBL" id="AEWJ01000033">
    <property type="protein sequence ID" value="EGD59373.1"/>
    <property type="molecule type" value="Genomic_DNA"/>
</dbReference>
<dbReference type="FunFam" id="3.20.20.220:FF:000004">
    <property type="entry name" value="Bifunctional protein PutA"/>
    <property type="match status" value="1"/>
</dbReference>
<dbReference type="Gene3D" id="3.40.605.10">
    <property type="entry name" value="Aldehyde Dehydrogenase, Chain A, domain 1"/>
    <property type="match status" value="1"/>
</dbReference>
<dbReference type="HOGENOM" id="CLU_005682_1_1_5"/>
<dbReference type="NCBIfam" id="TIGR01238">
    <property type="entry name" value="D1pyr5carbox3"/>
    <property type="match status" value="1"/>
</dbReference>
<evidence type="ECO:0000256" key="4">
    <source>
        <dbReference type="ARBA" id="ARBA00022491"/>
    </source>
</evidence>
<dbReference type="Gene3D" id="1.20.5.550">
    <property type="entry name" value="Single Helix bin"/>
    <property type="match status" value="1"/>
</dbReference>
<dbReference type="UniPathway" id="UPA00261">
    <property type="reaction ID" value="UER00373"/>
</dbReference>
<dbReference type="OrthoDB" id="9812625at2"/>
<dbReference type="Pfam" id="PF01619">
    <property type="entry name" value="Pro_dh"/>
    <property type="match status" value="1"/>
</dbReference>
<dbReference type="InterPro" id="IPR025703">
    <property type="entry name" value="Bifunct_PutA"/>
</dbReference>
<dbReference type="AlphaFoldDB" id="F1Z7I2"/>
<evidence type="ECO:0000256" key="15">
    <source>
        <dbReference type="ARBA" id="ARBA00048779"/>
    </source>
</evidence>
<keyword evidence="25" id="KW-1185">Reference proteome</keyword>
<evidence type="ECO:0000256" key="5">
    <source>
        <dbReference type="ARBA" id="ARBA00022630"/>
    </source>
</evidence>
<feature type="active site" evidence="19">
    <location>
        <position position="793"/>
    </location>
</feature>
<evidence type="ECO:0000259" key="21">
    <source>
        <dbReference type="Pfam" id="PF01619"/>
    </source>
</evidence>
<comment type="catalytic activity">
    <reaction evidence="14 18">
        <text>L-glutamate 5-semialdehyde + NAD(+) + H2O = L-glutamate + NADH + 2 H(+)</text>
        <dbReference type="Rhea" id="RHEA:30235"/>
        <dbReference type="ChEBI" id="CHEBI:15377"/>
        <dbReference type="ChEBI" id="CHEBI:15378"/>
        <dbReference type="ChEBI" id="CHEBI:29985"/>
        <dbReference type="ChEBI" id="CHEBI:57540"/>
        <dbReference type="ChEBI" id="CHEBI:57945"/>
        <dbReference type="ChEBI" id="CHEBI:58066"/>
        <dbReference type="EC" id="1.2.1.88"/>
    </reaction>
</comment>
<dbReference type="InterPro" id="IPR002872">
    <property type="entry name" value="Proline_DH_dom"/>
</dbReference>
<evidence type="ECO:0000256" key="17">
    <source>
        <dbReference type="ARBA" id="ARBA00060911"/>
    </source>
</evidence>
<dbReference type="InterPro" id="IPR005933">
    <property type="entry name" value="PutA_C"/>
</dbReference>
<dbReference type="Gene3D" id="1.20.5.460">
    <property type="entry name" value="Single helix bin"/>
    <property type="match status" value="1"/>
</dbReference>
<dbReference type="FunFam" id="3.40.309.10:FF:000005">
    <property type="entry name" value="1-pyrroline-5-carboxylate dehydrogenase 1"/>
    <property type="match status" value="1"/>
</dbReference>
<keyword evidence="12 18" id="KW-0804">Transcription</keyword>
<reference evidence="24 25" key="1">
    <citation type="journal article" date="2012" name="J. Bacteriol.">
        <title>Draft Genome Sequence of Novosphingobium nitrogenifigens Y88T.</title>
        <authorList>
            <person name="Strabala T.J."/>
            <person name="Macdonald L."/>
            <person name="Liu V."/>
            <person name="Smit A.M."/>
        </authorList>
    </citation>
    <scope>NUCLEOTIDE SEQUENCE [LARGE SCALE GENOMIC DNA]</scope>
    <source>
        <strain evidence="24 25">DSM 19370</strain>
    </source>
</reference>
<comment type="cofactor">
    <cofactor evidence="1 18">
        <name>FAD</name>
        <dbReference type="ChEBI" id="CHEBI:57692"/>
    </cofactor>
</comment>
<dbReference type="FunCoup" id="F1Z7I2">
    <property type="interactions" value="264"/>
</dbReference>
<dbReference type="InterPro" id="IPR016163">
    <property type="entry name" value="Ald_DH_C"/>
</dbReference>
<evidence type="ECO:0000256" key="10">
    <source>
        <dbReference type="ARBA" id="ARBA00023062"/>
    </source>
</evidence>
<dbReference type="InterPro" id="IPR029041">
    <property type="entry name" value="FAD-linked_oxidoreductase-like"/>
</dbReference>
<evidence type="ECO:0000256" key="14">
    <source>
        <dbReference type="ARBA" id="ARBA00048142"/>
    </source>
</evidence>
<evidence type="ECO:0000256" key="9">
    <source>
        <dbReference type="ARBA" id="ARBA00023027"/>
    </source>
</evidence>
<keyword evidence="10 18" id="KW-0642">Proline metabolism</keyword>
<dbReference type="PROSITE" id="PS00070">
    <property type="entry name" value="ALDEHYDE_DEHYDR_CYS"/>
    <property type="match status" value="1"/>
</dbReference>
<name>F1Z7I2_9SPHN</name>
<comment type="similarity">
    <text evidence="16 18">In the N-terminal section; belongs to the proline dehydrogenase family.</text>
</comment>
<dbReference type="Pfam" id="PF18327">
    <property type="entry name" value="PRODH"/>
    <property type="match status" value="1"/>
</dbReference>
<keyword evidence="9 18" id="KW-0520">NAD</keyword>
<keyword evidence="11 18" id="KW-0238">DNA-binding</keyword>
<dbReference type="eggNOG" id="COG4230">
    <property type="taxonomic scope" value="Bacteria"/>
</dbReference>
<dbReference type="InterPro" id="IPR015590">
    <property type="entry name" value="Aldehyde_DH_dom"/>
</dbReference>
<evidence type="ECO:0000259" key="20">
    <source>
        <dbReference type="Pfam" id="PF00171"/>
    </source>
</evidence>
<evidence type="ECO:0000256" key="6">
    <source>
        <dbReference type="ARBA" id="ARBA00022827"/>
    </source>
</evidence>
<dbReference type="GO" id="GO:0003677">
    <property type="term" value="F:DNA binding"/>
    <property type="evidence" value="ECO:0007669"/>
    <property type="project" value="UniProtKB-KW"/>
</dbReference>
<dbReference type="InterPro" id="IPR024089">
    <property type="entry name" value="PRODH_PutA_dom_I/II"/>
</dbReference>
<dbReference type="Proteomes" id="UP000004728">
    <property type="component" value="Unassembled WGS sequence"/>
</dbReference>
<dbReference type="GO" id="GO:0003842">
    <property type="term" value="F:L-glutamate gamma-semialdehyde dehydrogenase activity"/>
    <property type="evidence" value="ECO:0007669"/>
    <property type="project" value="UniProtKB-UniRule"/>
</dbReference>
<dbReference type="InterPro" id="IPR024090">
    <property type="entry name" value="PRODH_PutA_dom_I"/>
</dbReference>
<dbReference type="InterPro" id="IPR024082">
    <property type="entry name" value="PRODH_PutA_dom_II"/>
</dbReference>
<protein>
    <recommendedName>
        <fullName evidence="18">Bifunctional protein PutA</fullName>
    </recommendedName>
    <domain>
        <recommendedName>
            <fullName evidence="18">Proline dehydrogenase</fullName>
            <ecNumber evidence="18">1.5.5.2</ecNumber>
        </recommendedName>
        <alternativeName>
            <fullName evidence="18">Proline oxidase</fullName>
        </alternativeName>
    </domain>
    <domain>
        <recommendedName>
            <fullName evidence="18">Delta-1-pyrroline-5-carboxylate dehydrogenase</fullName>
            <shortName evidence="18">P5C dehydrogenase</shortName>
            <ecNumber evidence="18">1.2.1.88</ecNumber>
        </recommendedName>
        <alternativeName>
            <fullName evidence="18">L-glutamate gamma-semialdehyde dehydrogenase</fullName>
        </alternativeName>
    </domain>
</protein>
<comment type="function">
    <text evidence="18">Oxidizes proline to glutamate for use as a carbon and nitrogen source.</text>
</comment>
<evidence type="ECO:0000256" key="8">
    <source>
        <dbReference type="ARBA" id="ARBA00023015"/>
    </source>
</evidence>
<dbReference type="SUPFAM" id="SSF81935">
    <property type="entry name" value="N-terminal domain of bifunctional PutA protein"/>
    <property type="match status" value="1"/>
</dbReference>
<dbReference type="NCBIfam" id="NF008869">
    <property type="entry name" value="PRK11904.1"/>
    <property type="match status" value="1"/>
</dbReference>
<dbReference type="eggNOG" id="COG0506">
    <property type="taxonomic scope" value="Bacteria"/>
</dbReference>
<dbReference type="InterPro" id="IPR041349">
    <property type="entry name" value="PRODH"/>
</dbReference>
<keyword evidence="5 18" id="KW-0285">Flavoprotein</keyword>
<dbReference type="GO" id="GO:0010133">
    <property type="term" value="P:L-proline catabolic process to L-glutamate"/>
    <property type="evidence" value="ECO:0007669"/>
    <property type="project" value="UniProtKB-UniRule"/>
</dbReference>
<comment type="catalytic activity">
    <reaction evidence="15 18">
        <text>L-proline + a quinone = (S)-1-pyrroline-5-carboxylate + a quinol + H(+)</text>
        <dbReference type="Rhea" id="RHEA:23784"/>
        <dbReference type="ChEBI" id="CHEBI:15378"/>
        <dbReference type="ChEBI" id="CHEBI:17388"/>
        <dbReference type="ChEBI" id="CHEBI:24646"/>
        <dbReference type="ChEBI" id="CHEBI:60039"/>
        <dbReference type="ChEBI" id="CHEBI:132124"/>
        <dbReference type="EC" id="1.5.5.2"/>
    </reaction>
</comment>
<evidence type="ECO:0000256" key="16">
    <source>
        <dbReference type="ARBA" id="ARBA00060889"/>
    </source>
</evidence>
<dbReference type="SUPFAM" id="SSF51730">
    <property type="entry name" value="FAD-linked oxidoreductase"/>
    <property type="match status" value="1"/>
</dbReference>
<dbReference type="EC" id="1.2.1.88" evidence="18"/>
<feature type="domain" description="Proline dehydrogenase PutA" evidence="22">
    <location>
        <begin position="72"/>
        <end position="183"/>
    </location>
</feature>
<evidence type="ECO:0000313" key="24">
    <source>
        <dbReference type="EMBL" id="EGD59373.1"/>
    </source>
</evidence>
<dbReference type="Gene3D" id="3.40.309.10">
    <property type="entry name" value="Aldehyde Dehydrogenase, Chain A, domain 2"/>
    <property type="match status" value="1"/>
</dbReference>
<sequence>MSQTPFSAFAPAIAPASPLRTAITGAYRRPEADCLAALLPEATLPQAQRASATALASRLVETLRAAPKTGGVDQLVQEYALSTHEGVALMCLAEALLRIPDAATRDDLIRDKVAGGDWWAHLGRERPIFVNAATWGLVVTGKLVGSIDERGLGAALTRLIARAGEPVIRRGVDIAMRMMGEQFVTGRTIEEALDRARPHEAKGFQYSYDMLGEAAMTAADAERYMADYRMAITAIGTASAGRGVYGGPGISIKLSAIHPRYARAQADRVMGELLPRVKELCQMARGFDIGLNIDAEEADRLEISLDILESLALDPDLAGWNGLGFVIQGYGKRCPFVIDWIVDLARRSGRRIMVRLVKGAYWDAEIKRAQVDGLTDYPVYTRKEHTDIAYVACARRLLAARDAVFPQFATHNAHTLATIMTMAGPDFAVGDYEFQCLHGMGEPLYSLVVGPENLNRPCRVYAPVGTHETLLAYLVRRLLENGANSSFVNRIANPAIPVAEVVADPVALLESRSGVASPHPMIALPAQILPGRDNSRGLDLSDENVLAELGILFAHEGLRQYSAEPTGSLSAEPAQPVINPARPDDHVGTVRETTPEGATYAVALAAAAAARWQAVPVAERGAMLCRAADAMEAAIAPLVALLIREAGKSAANAIAEVREAVDFLRFYAAQAQTHPDAVPLGPVACISPWNFPLAIFTGQVAAALVMGNPVLAKPAEETPLVAAEAVRILHEAGIPADVLQLVPGDGRIGAALVAGTDVAAVMFTGSTQVGRLIQRQLATRLSPQGRPIPLIAETGGQNAMIVDSSALAEQVVADCIASAFDSAGQRCSALRVLCLQEEIADHVLTMLKGAMVELRLGATDTLANDIGPVITDEARQGIEAHVTGMAARGSTVHRLPLPASAARGHFVAPTIIELSALSDLGDEVFGPVLHVVRYARTDRARLVDAVNALGYGLTFGLHTRLDTTIAEVTGAIHAGNIYVNRNTIGAVVGVQPFGGHGLSGTGPKAGGPLYLPRLALPEPHAPLGGGATDPAATQWLALCGDTAASFAPPCAMPLGLERELPGPVGERNLYRLGAAGTVLALAETREALVEQVAWALATGNHVVIGTPSLIPDLLGALPEPLLARIETPRDWRLAGPYARALVAGAEPFLREALTDLASLPGPIVTAETRCADGGYAPALLLGETSISINTTAAGGNASLMAMV</sequence>
<evidence type="ECO:0000259" key="22">
    <source>
        <dbReference type="Pfam" id="PF14850"/>
    </source>
</evidence>
<evidence type="ECO:0000259" key="23">
    <source>
        <dbReference type="Pfam" id="PF18327"/>
    </source>
</evidence>
<feature type="domain" description="Proline dehydrogenase" evidence="21">
    <location>
        <begin position="193"/>
        <end position="490"/>
    </location>
</feature>
<comment type="similarity">
    <text evidence="17 18">In the C-terminal section; belongs to the aldehyde dehydrogenase family.</text>
</comment>
<comment type="pathway">
    <text evidence="3 18">Amino-acid degradation; L-proline degradation into L-glutamate; L-glutamate from L-proline: step 2/2.</text>
</comment>
<feature type="domain" description="Aldehyde dehydrogenase" evidence="20">
    <location>
        <begin position="574"/>
        <end position="1007"/>
    </location>
</feature>
<dbReference type="RefSeq" id="WP_008067674.1">
    <property type="nucleotide sequence ID" value="NZ_AQWK01000013.1"/>
</dbReference>
<accession>F1Z7I2</accession>
<evidence type="ECO:0000256" key="1">
    <source>
        <dbReference type="ARBA" id="ARBA00001974"/>
    </source>
</evidence>
<dbReference type="InterPro" id="IPR016160">
    <property type="entry name" value="Ald_DH_CS_CYS"/>
</dbReference>
<keyword evidence="6 18" id="KW-0274">FAD</keyword>
<dbReference type="Pfam" id="PF14850">
    <property type="entry name" value="Pro_dh-DNA_bdg"/>
    <property type="match status" value="1"/>
</dbReference>
<dbReference type="InterPro" id="IPR016162">
    <property type="entry name" value="Ald_DH_N"/>
</dbReference>
<dbReference type="InParanoid" id="F1Z7I2"/>
<dbReference type="Gene3D" id="3.20.20.220">
    <property type="match status" value="1"/>
</dbReference>
<keyword evidence="8 18" id="KW-0805">Transcription regulation</keyword>
<dbReference type="InterPro" id="IPR050485">
    <property type="entry name" value="Proline_metab_enzyme"/>
</dbReference>
<dbReference type="FunFam" id="1.20.5.460:FF:000001">
    <property type="entry name" value="Bifunctional protein PutA"/>
    <property type="match status" value="1"/>
</dbReference>
<dbReference type="GO" id="GO:0003700">
    <property type="term" value="F:DNA-binding transcription factor activity"/>
    <property type="evidence" value="ECO:0007669"/>
    <property type="project" value="InterPro"/>
</dbReference>
<organism evidence="24 25">
    <name type="scientific">Novosphingobium nitrogenifigens DSM 19370</name>
    <dbReference type="NCBI Taxonomy" id="983920"/>
    <lineage>
        <taxon>Bacteria</taxon>
        <taxon>Pseudomonadati</taxon>
        <taxon>Pseudomonadota</taxon>
        <taxon>Alphaproteobacteria</taxon>
        <taxon>Sphingomonadales</taxon>
        <taxon>Sphingomonadaceae</taxon>
        <taxon>Novosphingobium</taxon>
    </lineage>
</organism>
<evidence type="ECO:0000256" key="11">
    <source>
        <dbReference type="ARBA" id="ARBA00023125"/>
    </source>
</evidence>
<evidence type="ECO:0000313" key="25">
    <source>
        <dbReference type="Proteomes" id="UP000004728"/>
    </source>
</evidence>
<proteinExistence type="inferred from homology"/>
<dbReference type="GO" id="GO:0009898">
    <property type="term" value="C:cytoplasmic side of plasma membrane"/>
    <property type="evidence" value="ECO:0007669"/>
    <property type="project" value="TreeGrafter"/>
</dbReference>
<feature type="active site" evidence="19">
    <location>
        <position position="827"/>
    </location>
</feature>
<keyword evidence="13" id="KW-0511">Multifunctional enzyme</keyword>
<gene>
    <name evidence="24" type="ORF">Y88_1528</name>
</gene>
<evidence type="ECO:0000256" key="7">
    <source>
        <dbReference type="ARBA" id="ARBA00023002"/>
    </source>
</evidence>
<evidence type="ECO:0000256" key="12">
    <source>
        <dbReference type="ARBA" id="ARBA00023163"/>
    </source>
</evidence>
<feature type="domain" description="Proline utilization A proline dehydrogenase N-terminal" evidence="23">
    <location>
        <begin position="17"/>
        <end position="64"/>
    </location>
</feature>
<dbReference type="SUPFAM" id="SSF53720">
    <property type="entry name" value="ALDH-like"/>
    <property type="match status" value="1"/>
</dbReference>
<dbReference type="Pfam" id="PF00171">
    <property type="entry name" value="Aldedh"/>
    <property type="match status" value="1"/>
</dbReference>
<dbReference type="InterPro" id="IPR016161">
    <property type="entry name" value="Ald_DH/histidinol_DH"/>
</dbReference>
<evidence type="ECO:0000256" key="19">
    <source>
        <dbReference type="PIRSR" id="PIRSR000197-1"/>
    </source>
</evidence>